<keyword evidence="1" id="KW-1133">Transmembrane helix</keyword>
<keyword evidence="1" id="KW-0812">Transmembrane</keyword>
<dbReference type="STRING" id="59895.A0A103XD23"/>
<keyword evidence="1" id="KW-0472">Membrane</keyword>
<organism evidence="2 3">
    <name type="scientific">Cynara cardunculus var. scolymus</name>
    <name type="common">Globe artichoke</name>
    <name type="synonym">Cynara scolymus</name>
    <dbReference type="NCBI Taxonomy" id="59895"/>
    <lineage>
        <taxon>Eukaryota</taxon>
        <taxon>Viridiplantae</taxon>
        <taxon>Streptophyta</taxon>
        <taxon>Embryophyta</taxon>
        <taxon>Tracheophyta</taxon>
        <taxon>Spermatophyta</taxon>
        <taxon>Magnoliopsida</taxon>
        <taxon>eudicotyledons</taxon>
        <taxon>Gunneridae</taxon>
        <taxon>Pentapetalae</taxon>
        <taxon>asterids</taxon>
        <taxon>campanulids</taxon>
        <taxon>Asterales</taxon>
        <taxon>Asteraceae</taxon>
        <taxon>Carduoideae</taxon>
        <taxon>Cardueae</taxon>
        <taxon>Carduinae</taxon>
        <taxon>Cynara</taxon>
    </lineage>
</organism>
<dbReference type="Gramene" id="KVH88413">
    <property type="protein sequence ID" value="KVH88413"/>
    <property type="gene ID" value="Ccrd_026891"/>
</dbReference>
<sequence length="171" mass="19698">MFLHDHVMVSAVAALYQPFVLSDNIIYGIKPDDSEFRPYAPDTYFFGYPILLMILNPDLFTLLFFISILHFKHFVETGRSAHWGRASGYATFGDLTPGNILTGFGFYEPYWLVDFEKFPESTLTSDIGNLKVLILPKFRVNPVRNNHLLALDHIFPSGDVYYAEEYSRLEQ</sequence>
<keyword evidence="3" id="KW-1185">Reference proteome</keyword>
<name>A0A103XD23_CYNCS</name>
<gene>
    <name evidence="2" type="ORF">Ccrd_026891</name>
</gene>
<accession>A0A103XD23</accession>
<evidence type="ECO:0000256" key="1">
    <source>
        <dbReference type="SAM" id="Phobius"/>
    </source>
</evidence>
<protein>
    <submittedName>
        <fullName evidence="2">Uncharacterized protein</fullName>
    </submittedName>
</protein>
<dbReference type="EMBL" id="LEKV01005415">
    <property type="protein sequence ID" value="KVH88413.1"/>
    <property type="molecule type" value="Genomic_DNA"/>
</dbReference>
<evidence type="ECO:0000313" key="3">
    <source>
        <dbReference type="Proteomes" id="UP000243975"/>
    </source>
</evidence>
<dbReference type="Proteomes" id="UP000243975">
    <property type="component" value="Unassembled WGS sequence"/>
</dbReference>
<feature type="transmembrane region" description="Helical" evidence="1">
    <location>
        <begin position="46"/>
        <end position="69"/>
    </location>
</feature>
<evidence type="ECO:0000313" key="2">
    <source>
        <dbReference type="EMBL" id="KVH88413.1"/>
    </source>
</evidence>
<comment type="caution">
    <text evidence="2">The sequence shown here is derived from an EMBL/GenBank/DDBJ whole genome shotgun (WGS) entry which is preliminary data.</text>
</comment>
<reference evidence="2 3" key="1">
    <citation type="journal article" date="2016" name="Sci. Rep.">
        <title>The genome sequence of the outbreeding globe artichoke constructed de novo incorporating a phase-aware low-pass sequencing strategy of F1 progeny.</title>
        <authorList>
            <person name="Scaglione D."/>
            <person name="Reyes-Chin-Wo S."/>
            <person name="Acquadro A."/>
            <person name="Froenicke L."/>
            <person name="Portis E."/>
            <person name="Beitel C."/>
            <person name="Tirone M."/>
            <person name="Mauro R."/>
            <person name="Lo Monaco A."/>
            <person name="Mauromicale G."/>
            <person name="Faccioli P."/>
            <person name="Cattivelli L."/>
            <person name="Rieseberg L."/>
            <person name="Michelmore R."/>
            <person name="Lanteri S."/>
        </authorList>
    </citation>
    <scope>NUCLEOTIDE SEQUENCE [LARGE SCALE GENOMIC DNA]</scope>
    <source>
        <strain evidence="2">2C</strain>
    </source>
</reference>
<proteinExistence type="predicted"/>
<dbReference type="AlphaFoldDB" id="A0A103XD23"/>